<dbReference type="SUPFAM" id="SSF46689">
    <property type="entry name" value="Homeodomain-like"/>
    <property type="match status" value="1"/>
</dbReference>
<feature type="DNA-binding region" description="H-T-H motif" evidence="2">
    <location>
        <begin position="35"/>
        <end position="54"/>
    </location>
</feature>
<evidence type="ECO:0000256" key="2">
    <source>
        <dbReference type="PROSITE-ProRule" id="PRU00335"/>
    </source>
</evidence>
<comment type="caution">
    <text evidence="4">The sequence shown here is derived from an EMBL/GenBank/DDBJ whole genome shotgun (WGS) entry which is preliminary data.</text>
</comment>
<dbReference type="Pfam" id="PF00440">
    <property type="entry name" value="TetR_N"/>
    <property type="match status" value="1"/>
</dbReference>
<name>A0ABU8KUW9_9HYPH</name>
<keyword evidence="1 2" id="KW-0238">DNA-binding</keyword>
<dbReference type="Proteomes" id="UP001387293">
    <property type="component" value="Unassembled WGS sequence"/>
</dbReference>
<dbReference type="Pfam" id="PF14246">
    <property type="entry name" value="TetR_C_7"/>
    <property type="match status" value="1"/>
</dbReference>
<dbReference type="PRINTS" id="PR00455">
    <property type="entry name" value="HTHTETR"/>
</dbReference>
<dbReference type="InterPro" id="IPR009057">
    <property type="entry name" value="Homeodomain-like_sf"/>
</dbReference>
<feature type="domain" description="HTH tetR-type" evidence="3">
    <location>
        <begin position="12"/>
        <end position="72"/>
    </location>
</feature>
<dbReference type="RefSeq" id="WP_337106473.1">
    <property type="nucleotide sequence ID" value="NZ_JAPYKS010000007.1"/>
</dbReference>
<dbReference type="Gene3D" id="1.10.357.10">
    <property type="entry name" value="Tetracycline Repressor, domain 2"/>
    <property type="match status" value="1"/>
</dbReference>
<dbReference type="PANTHER" id="PTHR30055:SF146">
    <property type="entry name" value="HTH-TYPE TRANSCRIPTIONAL DUAL REGULATOR CECR"/>
    <property type="match status" value="1"/>
</dbReference>
<evidence type="ECO:0000313" key="4">
    <source>
        <dbReference type="EMBL" id="MEI9409527.1"/>
    </source>
</evidence>
<dbReference type="PANTHER" id="PTHR30055">
    <property type="entry name" value="HTH-TYPE TRANSCRIPTIONAL REGULATOR RUTR"/>
    <property type="match status" value="1"/>
</dbReference>
<dbReference type="EMBL" id="JAPYKS010000007">
    <property type="protein sequence ID" value="MEI9409527.1"/>
    <property type="molecule type" value="Genomic_DNA"/>
</dbReference>
<gene>
    <name evidence="4" type="ORF">O7A60_12205</name>
</gene>
<dbReference type="Gene3D" id="1.10.10.60">
    <property type="entry name" value="Homeodomain-like"/>
    <property type="match status" value="1"/>
</dbReference>
<dbReference type="SUPFAM" id="SSF48498">
    <property type="entry name" value="Tetracyclin repressor-like, C-terminal domain"/>
    <property type="match status" value="1"/>
</dbReference>
<dbReference type="InterPro" id="IPR039536">
    <property type="entry name" value="TetR_C_Proteobacteria"/>
</dbReference>
<sequence>MTGETYQDRVKEEKRVASVAAATKLFFEQGYGATSLQQIAKLADVSTATLFRRYPTKASLFEAIVEEFWTLESGCHADVLVGDPNASLRKIGRDYADRMRQPRMVAIFRLIIAESLRFPDLGQMLFGRGFEPYLDRLSAYVIEETQAGNLIVPDAKLAAQAFLATIAGQAFWPELMAPGCGGTDEDLSVIIDEAVATFLARYGAKLA</sequence>
<dbReference type="InterPro" id="IPR050109">
    <property type="entry name" value="HTH-type_TetR-like_transc_reg"/>
</dbReference>
<accession>A0ABU8KUW9</accession>
<dbReference type="InterPro" id="IPR001647">
    <property type="entry name" value="HTH_TetR"/>
</dbReference>
<dbReference type="InterPro" id="IPR036271">
    <property type="entry name" value="Tet_transcr_reg_TetR-rel_C_sf"/>
</dbReference>
<proteinExistence type="predicted"/>
<evidence type="ECO:0000256" key="1">
    <source>
        <dbReference type="ARBA" id="ARBA00023125"/>
    </source>
</evidence>
<dbReference type="PROSITE" id="PS50977">
    <property type="entry name" value="HTH_TETR_2"/>
    <property type="match status" value="1"/>
</dbReference>
<evidence type="ECO:0000259" key="3">
    <source>
        <dbReference type="PROSITE" id="PS50977"/>
    </source>
</evidence>
<organism evidence="4 5">
    <name type="scientific">Mesorhizobium salmacidum</name>
    <dbReference type="NCBI Taxonomy" id="3015171"/>
    <lineage>
        <taxon>Bacteria</taxon>
        <taxon>Pseudomonadati</taxon>
        <taxon>Pseudomonadota</taxon>
        <taxon>Alphaproteobacteria</taxon>
        <taxon>Hyphomicrobiales</taxon>
        <taxon>Phyllobacteriaceae</taxon>
        <taxon>Mesorhizobium</taxon>
    </lineage>
</organism>
<evidence type="ECO:0000313" key="5">
    <source>
        <dbReference type="Proteomes" id="UP001387293"/>
    </source>
</evidence>
<reference evidence="4 5" key="1">
    <citation type="submission" date="2022-12" db="EMBL/GenBank/DDBJ databases">
        <authorList>
            <person name="Muema E."/>
        </authorList>
    </citation>
    <scope>NUCLEOTIDE SEQUENCE [LARGE SCALE GENOMIC DNA]</scope>
    <source>
        <strain evidence="5">1326</strain>
    </source>
</reference>
<protein>
    <submittedName>
        <fullName evidence="4">TetR/AcrR family transcriptional regulator</fullName>
    </submittedName>
</protein>
<keyword evidence="5" id="KW-1185">Reference proteome</keyword>